<dbReference type="KEGG" id="mis:MICPUN_70469"/>
<feature type="binding site" evidence="3">
    <location>
        <position position="198"/>
    </location>
    <ligand>
        <name>substrate</name>
    </ligand>
</feature>
<dbReference type="Pfam" id="PF13242">
    <property type="entry name" value="Hydrolase_like"/>
    <property type="match status" value="1"/>
</dbReference>
<proteinExistence type="predicted"/>
<dbReference type="PANTHER" id="PTHR19288">
    <property type="entry name" value="4-NITROPHENYLPHOSPHATASE-RELATED"/>
    <property type="match status" value="1"/>
</dbReference>
<organism evidence="5 6">
    <name type="scientific">Micromonas commoda (strain RCC299 / NOUM17 / CCMP2709)</name>
    <name type="common">Picoplanktonic green alga</name>
    <dbReference type="NCBI Taxonomy" id="296587"/>
    <lineage>
        <taxon>Eukaryota</taxon>
        <taxon>Viridiplantae</taxon>
        <taxon>Chlorophyta</taxon>
        <taxon>Mamiellophyceae</taxon>
        <taxon>Mamiellales</taxon>
        <taxon>Mamiellaceae</taxon>
        <taxon>Micromonas</taxon>
    </lineage>
</organism>
<evidence type="ECO:0000256" key="2">
    <source>
        <dbReference type="PIRSR" id="PIRSR000915-1"/>
    </source>
</evidence>
<dbReference type="Gene3D" id="3.40.50.1000">
    <property type="entry name" value="HAD superfamily/HAD-like"/>
    <property type="match status" value="2"/>
</dbReference>
<accession>C1ECJ4</accession>
<dbReference type="GeneID" id="8246522"/>
<feature type="active site" description="Proton donor" evidence="2">
    <location>
        <position position="9"/>
    </location>
</feature>
<evidence type="ECO:0000313" key="6">
    <source>
        <dbReference type="Proteomes" id="UP000002009"/>
    </source>
</evidence>
<dbReference type="OrthoDB" id="413953at2759"/>
<dbReference type="NCBIfam" id="TIGR01452">
    <property type="entry name" value="PGP_euk"/>
    <property type="match status" value="1"/>
</dbReference>
<feature type="active site" description="Nucleophile" evidence="2">
    <location>
        <position position="7"/>
    </location>
</feature>
<evidence type="ECO:0000256" key="3">
    <source>
        <dbReference type="PIRSR" id="PIRSR000915-2"/>
    </source>
</evidence>
<dbReference type="GO" id="GO:0046872">
    <property type="term" value="F:metal ion binding"/>
    <property type="evidence" value="ECO:0007669"/>
    <property type="project" value="UniProtKB-KW"/>
</dbReference>
<dbReference type="RefSeq" id="XP_002504334.1">
    <property type="nucleotide sequence ID" value="XM_002504288.1"/>
</dbReference>
<dbReference type="InterPro" id="IPR023214">
    <property type="entry name" value="HAD_sf"/>
</dbReference>
<dbReference type="Pfam" id="PF13344">
    <property type="entry name" value="Hydrolase_6"/>
    <property type="match status" value="1"/>
</dbReference>
<feature type="binding site" evidence="4">
    <location>
        <position position="222"/>
    </location>
    <ligand>
        <name>Mg(2+)</name>
        <dbReference type="ChEBI" id="CHEBI:18420"/>
    </ligand>
</feature>
<feature type="binding site" evidence="4">
    <location>
        <position position="7"/>
    </location>
    <ligand>
        <name>Mg(2+)</name>
        <dbReference type="ChEBI" id="CHEBI:18420"/>
    </ligand>
</feature>
<dbReference type="InterPro" id="IPR036412">
    <property type="entry name" value="HAD-like_sf"/>
</dbReference>
<dbReference type="InterPro" id="IPR006357">
    <property type="entry name" value="HAD-SF_hydro_IIA"/>
</dbReference>
<comment type="cofactor">
    <cofactor evidence="4">
        <name>Mg(2+)</name>
        <dbReference type="ChEBI" id="CHEBI:18420"/>
    </cofactor>
    <text evidence="4">Divalent metal ions. Mg(2+) is the most effective.</text>
</comment>
<dbReference type="NCBIfam" id="TIGR01460">
    <property type="entry name" value="HAD-SF-IIA"/>
    <property type="match status" value="1"/>
</dbReference>
<dbReference type="Proteomes" id="UP000002009">
    <property type="component" value="Chromosome 9"/>
</dbReference>
<feature type="non-terminal residue" evidence="5">
    <location>
        <position position="276"/>
    </location>
</feature>
<dbReference type="STRING" id="296587.C1ECJ4"/>
<evidence type="ECO:0000256" key="1">
    <source>
        <dbReference type="ARBA" id="ARBA00022801"/>
    </source>
</evidence>
<dbReference type="InParanoid" id="C1ECJ4"/>
<dbReference type="OMA" id="VTNNSSM"/>
<dbReference type="GO" id="GO:0016791">
    <property type="term" value="F:phosphatase activity"/>
    <property type="evidence" value="ECO:0007669"/>
    <property type="project" value="InterPro"/>
</dbReference>
<dbReference type="eggNOG" id="KOG2882">
    <property type="taxonomic scope" value="Eukaryota"/>
</dbReference>
<evidence type="ECO:0000256" key="4">
    <source>
        <dbReference type="PIRSR" id="PIRSR000915-3"/>
    </source>
</evidence>
<keyword evidence="4" id="KW-0460">Magnesium</keyword>
<name>C1ECJ4_MICCC</name>
<protein>
    <submittedName>
        <fullName evidence="5">Phosphoglycolate phosphatase</fullName>
    </submittedName>
</protein>
<dbReference type="PIRSF" id="PIRSF000915">
    <property type="entry name" value="PGP-type_phosphatase"/>
    <property type="match status" value="1"/>
</dbReference>
<dbReference type="AlphaFoldDB" id="C1ECJ4"/>
<sequence>VDCIVMDCDGVLWQGDTLLPGVRESIQLLREMGKRLVFVTNNSNKSRRQYVHKFEKLGIFVEKEEVFSAAFAAAAYLKTQKFAKKAMVIGGQGIVDELNEMYLEVDPGVFNAVQCTEMDWEELDIDPDCGAVIVGQDTSFTYAKLAYASLAIQRGAVFVATNPDAGDAIGPGLMPGAGAIVAAVEKASGVSPEIYAGKPSAFLLELLKGNRVDMARTLVVGDRLDTDIAFGRAGGAGATVLTLSGVCGLEDVDAAMEEGGDIPNHIVQSLPHMLGL</sequence>
<evidence type="ECO:0000313" key="5">
    <source>
        <dbReference type="EMBL" id="ACO65592.1"/>
    </source>
</evidence>
<gene>
    <name evidence="5" type="primary">PGP2</name>
    <name evidence="5" type="ORF">MICPUN_70469</name>
</gene>
<dbReference type="PANTHER" id="PTHR19288:SF46">
    <property type="entry name" value="HALOACID DEHALOGENASE-LIKE HYDROLASE DOMAIN-CONTAINING PROTEIN 2"/>
    <property type="match status" value="1"/>
</dbReference>
<feature type="binding site" evidence="4">
    <location>
        <position position="9"/>
    </location>
    <ligand>
        <name>Mg(2+)</name>
        <dbReference type="ChEBI" id="CHEBI:18420"/>
    </ligand>
</feature>
<dbReference type="GO" id="GO:0005737">
    <property type="term" value="C:cytoplasm"/>
    <property type="evidence" value="ECO:0007669"/>
    <property type="project" value="TreeGrafter"/>
</dbReference>
<reference evidence="5 6" key="1">
    <citation type="journal article" date="2009" name="Science">
        <title>Green evolution and dynamic adaptations revealed by genomes of the marine picoeukaryotes Micromonas.</title>
        <authorList>
            <person name="Worden A.Z."/>
            <person name="Lee J.H."/>
            <person name="Mock T."/>
            <person name="Rouze P."/>
            <person name="Simmons M.P."/>
            <person name="Aerts A.L."/>
            <person name="Allen A.E."/>
            <person name="Cuvelier M.L."/>
            <person name="Derelle E."/>
            <person name="Everett M.V."/>
            <person name="Foulon E."/>
            <person name="Grimwood J."/>
            <person name="Gundlach H."/>
            <person name="Henrissat B."/>
            <person name="Napoli C."/>
            <person name="McDonald S.M."/>
            <person name="Parker M.S."/>
            <person name="Rombauts S."/>
            <person name="Salamov A."/>
            <person name="Von Dassow P."/>
            <person name="Badger J.H."/>
            <person name="Coutinho P.M."/>
            <person name="Demir E."/>
            <person name="Dubchak I."/>
            <person name="Gentemann C."/>
            <person name="Eikrem W."/>
            <person name="Gready J.E."/>
            <person name="John U."/>
            <person name="Lanier W."/>
            <person name="Lindquist E.A."/>
            <person name="Lucas S."/>
            <person name="Mayer K.F."/>
            <person name="Moreau H."/>
            <person name="Not F."/>
            <person name="Otillar R."/>
            <person name="Panaud O."/>
            <person name="Pangilinan J."/>
            <person name="Paulsen I."/>
            <person name="Piegu B."/>
            <person name="Poliakov A."/>
            <person name="Robbens S."/>
            <person name="Schmutz J."/>
            <person name="Toulza E."/>
            <person name="Wyss T."/>
            <person name="Zelensky A."/>
            <person name="Zhou K."/>
            <person name="Armbrust E.V."/>
            <person name="Bhattacharya D."/>
            <person name="Goodenough U.W."/>
            <person name="Van de Peer Y."/>
            <person name="Grigoriev I.V."/>
        </authorList>
    </citation>
    <scope>NUCLEOTIDE SEQUENCE [LARGE SCALE GENOMIC DNA]</scope>
    <source>
        <strain evidence="6">RCC299 / NOUM17</strain>
    </source>
</reference>
<keyword evidence="4" id="KW-0479">Metal-binding</keyword>
<feature type="non-terminal residue" evidence="5">
    <location>
        <position position="1"/>
    </location>
</feature>
<keyword evidence="6" id="KW-1185">Reference proteome</keyword>
<dbReference type="SUPFAM" id="SSF56784">
    <property type="entry name" value="HAD-like"/>
    <property type="match status" value="1"/>
</dbReference>
<dbReference type="EMBL" id="CP001329">
    <property type="protein sequence ID" value="ACO65592.1"/>
    <property type="molecule type" value="Genomic_DNA"/>
</dbReference>
<dbReference type="InterPro" id="IPR006349">
    <property type="entry name" value="PGP_euk"/>
</dbReference>
<keyword evidence="1" id="KW-0378">Hydrolase</keyword>